<dbReference type="GO" id="GO:0003924">
    <property type="term" value="F:GTPase activity"/>
    <property type="evidence" value="ECO:0007669"/>
    <property type="project" value="InterPro"/>
</dbReference>
<dbReference type="SMART" id="SM00174">
    <property type="entry name" value="RHO"/>
    <property type="match status" value="1"/>
</dbReference>
<proteinExistence type="predicted"/>
<name>A0A146K818_9EUKA</name>
<organism evidence="2">
    <name type="scientific">Trepomonas sp. PC1</name>
    <dbReference type="NCBI Taxonomy" id="1076344"/>
    <lineage>
        <taxon>Eukaryota</taxon>
        <taxon>Metamonada</taxon>
        <taxon>Diplomonadida</taxon>
        <taxon>Hexamitidae</taxon>
        <taxon>Hexamitinae</taxon>
        <taxon>Trepomonas</taxon>
    </lineage>
</organism>
<evidence type="ECO:0000256" key="1">
    <source>
        <dbReference type="ARBA" id="ARBA00022741"/>
    </source>
</evidence>
<dbReference type="EMBL" id="GDID01004522">
    <property type="protein sequence ID" value="JAP92084.1"/>
    <property type="molecule type" value="Transcribed_RNA"/>
</dbReference>
<dbReference type="InterPro" id="IPR001806">
    <property type="entry name" value="Small_GTPase"/>
</dbReference>
<evidence type="ECO:0000313" key="2">
    <source>
        <dbReference type="EMBL" id="JAP92084.1"/>
    </source>
</evidence>
<dbReference type="PROSITE" id="PS51421">
    <property type="entry name" value="RAS"/>
    <property type="match status" value="1"/>
</dbReference>
<dbReference type="CDD" id="cd00154">
    <property type="entry name" value="Rab"/>
    <property type="match status" value="1"/>
</dbReference>
<dbReference type="AlphaFoldDB" id="A0A146K818"/>
<dbReference type="Pfam" id="PF00071">
    <property type="entry name" value="Ras"/>
    <property type="match status" value="1"/>
</dbReference>
<dbReference type="FunFam" id="3.40.50.300:FF:001204">
    <property type="entry name" value="Small GTP-binding protein, putative"/>
    <property type="match status" value="1"/>
</dbReference>
<dbReference type="Gene3D" id="3.40.50.300">
    <property type="entry name" value="P-loop containing nucleotide triphosphate hydrolases"/>
    <property type="match status" value="1"/>
</dbReference>
<dbReference type="PANTHER" id="PTHR47978">
    <property type="match status" value="1"/>
</dbReference>
<dbReference type="PROSITE" id="PS51419">
    <property type="entry name" value="RAB"/>
    <property type="match status" value="1"/>
</dbReference>
<feature type="non-terminal residue" evidence="2">
    <location>
        <position position="1"/>
    </location>
</feature>
<dbReference type="PRINTS" id="PR00449">
    <property type="entry name" value="RASTRNSFRMNG"/>
</dbReference>
<accession>A0A146K818</accession>
<dbReference type="GO" id="GO:0005525">
    <property type="term" value="F:GTP binding"/>
    <property type="evidence" value="ECO:0007669"/>
    <property type="project" value="InterPro"/>
</dbReference>
<dbReference type="InterPro" id="IPR005225">
    <property type="entry name" value="Small_GTP-bd"/>
</dbReference>
<sequence>IIVGNAGVGKTQIVQRFLFDTFEASPKPTVGVQFFEKTLKINNESVTLNLWDTAGEEKTNSLARIYYKNAQAALIVFDLSKQETFDSLAFWVNQVKKHAGCPFVIVGNKLDMQKMVDESEIKQFVADCQCKYIETSPLQNKNIQEAFKTIIEVANEFNQDQNDDKVDLETKNQKCC</sequence>
<dbReference type="SMART" id="SM00175">
    <property type="entry name" value="RAB"/>
    <property type="match status" value="1"/>
</dbReference>
<dbReference type="InterPro" id="IPR027417">
    <property type="entry name" value="P-loop_NTPase"/>
</dbReference>
<dbReference type="SUPFAM" id="SSF52540">
    <property type="entry name" value="P-loop containing nucleoside triphosphate hydrolases"/>
    <property type="match status" value="1"/>
</dbReference>
<protein>
    <submittedName>
        <fullName evidence="2">Rab-like protein</fullName>
    </submittedName>
</protein>
<keyword evidence="1" id="KW-0547">Nucleotide-binding</keyword>
<dbReference type="SMART" id="SM00173">
    <property type="entry name" value="RAS"/>
    <property type="match status" value="1"/>
</dbReference>
<dbReference type="NCBIfam" id="TIGR00231">
    <property type="entry name" value="small_GTP"/>
    <property type="match status" value="1"/>
</dbReference>
<dbReference type="SMART" id="SM00176">
    <property type="entry name" value="RAN"/>
    <property type="match status" value="1"/>
</dbReference>
<gene>
    <name evidence="2" type="ORF">TPC1_16087</name>
</gene>
<reference evidence="2" key="1">
    <citation type="submission" date="2015-07" db="EMBL/GenBank/DDBJ databases">
        <title>Adaptation to a free-living lifestyle via gene acquisitions in the diplomonad Trepomonas sp. PC1.</title>
        <authorList>
            <person name="Xu F."/>
            <person name="Jerlstrom-Hultqvist J."/>
            <person name="Kolisko M."/>
            <person name="Simpson A.G.B."/>
            <person name="Roger A.J."/>
            <person name="Svard S.G."/>
            <person name="Andersson J.O."/>
        </authorList>
    </citation>
    <scope>NUCLEOTIDE SEQUENCE</scope>
    <source>
        <strain evidence="2">PC1</strain>
    </source>
</reference>